<dbReference type="Proteomes" id="UP000676169">
    <property type="component" value="Chromosome"/>
</dbReference>
<accession>A0A975J0J4</accession>
<feature type="chain" id="PRO_5037632775" evidence="1">
    <location>
        <begin position="29"/>
        <end position="224"/>
    </location>
</feature>
<reference evidence="3" key="1">
    <citation type="submission" date="2021-04" db="EMBL/GenBank/DDBJ databases">
        <title>Luteolibacter sp. 32A isolated from the skin of an Anderson's salamander (Ambystoma andersonii).</title>
        <authorList>
            <person name="Spergser J."/>
            <person name="Busse H.-J."/>
        </authorList>
    </citation>
    <scope>NUCLEOTIDE SEQUENCE</scope>
    <source>
        <strain evidence="3">32A</strain>
    </source>
</reference>
<dbReference type="InterPro" id="IPR013424">
    <property type="entry name" value="Ice-binding_C"/>
</dbReference>
<dbReference type="KEGG" id="lamb:KBB96_02625"/>
<proteinExistence type="predicted"/>
<organism evidence="3 4">
    <name type="scientific">Luteolibacter ambystomatis</name>
    <dbReference type="NCBI Taxonomy" id="2824561"/>
    <lineage>
        <taxon>Bacteria</taxon>
        <taxon>Pseudomonadati</taxon>
        <taxon>Verrucomicrobiota</taxon>
        <taxon>Verrucomicrobiia</taxon>
        <taxon>Verrucomicrobiales</taxon>
        <taxon>Verrucomicrobiaceae</taxon>
        <taxon>Luteolibacter</taxon>
    </lineage>
</organism>
<keyword evidence="1" id="KW-0732">Signal</keyword>
<gene>
    <name evidence="3" type="ORF">KBB96_02625</name>
</gene>
<evidence type="ECO:0000259" key="2">
    <source>
        <dbReference type="Pfam" id="PF07589"/>
    </source>
</evidence>
<dbReference type="AlphaFoldDB" id="A0A975J0J4"/>
<dbReference type="NCBIfam" id="TIGR02595">
    <property type="entry name" value="PEP_CTERM"/>
    <property type="match status" value="1"/>
</dbReference>
<sequence>MKSNLLGPILPLLRGCALTCALAASAHAALFVDYNLGVDQNTTIWTTLNNTNPSRTADAGSDPGSFTIGAPGYQASVGTYSFSTDYSVTVNQTSTFDLQTAVFQVDIAMNPSYTLPYGTGPLLSYNGGSQNLAASLFTTNGTELRNTSFGPMNYVGGAWQWDLSGITENISSITITMPVSVHSSISAARIDSGSSNLAVVPEPSMMGLALLGGGLLVARRRRAV</sequence>
<keyword evidence="4" id="KW-1185">Reference proteome</keyword>
<evidence type="ECO:0000313" key="3">
    <source>
        <dbReference type="EMBL" id="QUE51793.1"/>
    </source>
</evidence>
<feature type="domain" description="Ice-binding protein C-terminal" evidence="2">
    <location>
        <begin position="200"/>
        <end position="222"/>
    </location>
</feature>
<dbReference type="RefSeq" id="WP_211631971.1">
    <property type="nucleotide sequence ID" value="NZ_CP073100.1"/>
</dbReference>
<dbReference type="EMBL" id="CP073100">
    <property type="protein sequence ID" value="QUE51793.1"/>
    <property type="molecule type" value="Genomic_DNA"/>
</dbReference>
<protein>
    <submittedName>
        <fullName evidence="3">PEP-CTERM sorting domain-containing protein</fullName>
    </submittedName>
</protein>
<feature type="signal peptide" evidence="1">
    <location>
        <begin position="1"/>
        <end position="28"/>
    </location>
</feature>
<name>A0A975J0J4_9BACT</name>
<evidence type="ECO:0000256" key="1">
    <source>
        <dbReference type="SAM" id="SignalP"/>
    </source>
</evidence>
<dbReference type="Pfam" id="PF07589">
    <property type="entry name" value="PEP-CTERM"/>
    <property type="match status" value="1"/>
</dbReference>
<evidence type="ECO:0000313" key="4">
    <source>
        <dbReference type="Proteomes" id="UP000676169"/>
    </source>
</evidence>